<dbReference type="RefSeq" id="WP_170153258.1">
    <property type="nucleotide sequence ID" value="NZ_QNRK01000019.1"/>
</dbReference>
<evidence type="ECO:0000313" key="1">
    <source>
        <dbReference type="EMBL" id="RBP10417.1"/>
    </source>
</evidence>
<organism evidence="1 2">
    <name type="scientific">Roseiarcus fermentans</name>
    <dbReference type="NCBI Taxonomy" id="1473586"/>
    <lineage>
        <taxon>Bacteria</taxon>
        <taxon>Pseudomonadati</taxon>
        <taxon>Pseudomonadota</taxon>
        <taxon>Alphaproteobacteria</taxon>
        <taxon>Hyphomicrobiales</taxon>
        <taxon>Roseiarcaceae</taxon>
        <taxon>Roseiarcus</taxon>
    </lineage>
</organism>
<keyword evidence="2" id="KW-1185">Reference proteome</keyword>
<dbReference type="Proteomes" id="UP000253529">
    <property type="component" value="Unassembled WGS sequence"/>
</dbReference>
<comment type="caution">
    <text evidence="1">The sequence shown here is derived from an EMBL/GenBank/DDBJ whole genome shotgun (WGS) entry which is preliminary data.</text>
</comment>
<accession>A0A366F718</accession>
<dbReference type="EMBL" id="QNRK01000019">
    <property type="protein sequence ID" value="RBP10417.1"/>
    <property type="molecule type" value="Genomic_DNA"/>
</dbReference>
<sequence length="54" mass="5461">MRMLIALVAIVYLVGVGVALSPTIQGGWNSGSPSSFAASVGQALPNALAWPAHI</sequence>
<gene>
    <name evidence="1" type="ORF">DFR50_11988</name>
</gene>
<reference evidence="1 2" key="1">
    <citation type="submission" date="2018-06" db="EMBL/GenBank/DDBJ databases">
        <title>Genomic Encyclopedia of Type Strains, Phase IV (KMG-IV): sequencing the most valuable type-strain genomes for metagenomic binning, comparative biology and taxonomic classification.</title>
        <authorList>
            <person name="Goeker M."/>
        </authorList>
    </citation>
    <scope>NUCLEOTIDE SEQUENCE [LARGE SCALE GENOMIC DNA]</scope>
    <source>
        <strain evidence="1 2">DSM 24875</strain>
    </source>
</reference>
<protein>
    <submittedName>
        <fullName evidence="1">Uncharacterized protein</fullName>
    </submittedName>
</protein>
<evidence type="ECO:0000313" key="2">
    <source>
        <dbReference type="Proteomes" id="UP000253529"/>
    </source>
</evidence>
<proteinExistence type="predicted"/>
<name>A0A366F718_9HYPH</name>
<dbReference type="AlphaFoldDB" id="A0A366F718"/>